<organism evidence="1 2">
    <name type="scientific">Schistosoma mattheei</name>
    <dbReference type="NCBI Taxonomy" id="31246"/>
    <lineage>
        <taxon>Eukaryota</taxon>
        <taxon>Metazoa</taxon>
        <taxon>Spiralia</taxon>
        <taxon>Lophotrochozoa</taxon>
        <taxon>Platyhelminthes</taxon>
        <taxon>Trematoda</taxon>
        <taxon>Digenea</taxon>
        <taxon>Strigeidida</taxon>
        <taxon>Schistosomatoidea</taxon>
        <taxon>Schistosomatidae</taxon>
        <taxon>Schistosoma</taxon>
    </lineage>
</organism>
<sequence length="90" mass="10660">MNLEAKISESERTMGIAFRSIRDFDRRITTLEDEIRNSKLNRIENIDQYISCRTNYWTGDAAMYALYRKRNYSSFYPGQLANNQSYNVVT</sequence>
<accession>A0AA85BFR1</accession>
<reference evidence="2" key="1">
    <citation type="submission" date="2023-11" db="UniProtKB">
        <authorList>
            <consortium name="WormBaseParasite"/>
        </authorList>
    </citation>
    <scope>IDENTIFICATION</scope>
</reference>
<dbReference type="AlphaFoldDB" id="A0AA85BFR1"/>
<proteinExistence type="predicted"/>
<dbReference type="Proteomes" id="UP000050791">
    <property type="component" value="Unassembled WGS sequence"/>
</dbReference>
<dbReference type="WBParaSite" id="SMTH1_51170.1">
    <property type="protein sequence ID" value="SMTH1_51170.1"/>
    <property type="gene ID" value="SMTH1_51170"/>
</dbReference>
<name>A0AA85BFR1_9TREM</name>
<protein>
    <submittedName>
        <fullName evidence="2">Uncharacterized protein</fullName>
    </submittedName>
</protein>
<evidence type="ECO:0000313" key="2">
    <source>
        <dbReference type="WBParaSite" id="SMTH1_51170.1"/>
    </source>
</evidence>
<evidence type="ECO:0000313" key="1">
    <source>
        <dbReference type="Proteomes" id="UP000050791"/>
    </source>
</evidence>